<evidence type="ECO:0000313" key="2">
    <source>
        <dbReference type="EMBL" id="KAL2466802.1"/>
    </source>
</evidence>
<dbReference type="InterPro" id="IPR012337">
    <property type="entry name" value="RNaseH-like_sf"/>
</dbReference>
<name>A0ABD1PSA9_9LAMI</name>
<dbReference type="AlphaFoldDB" id="A0ABD1PSA9"/>
<proteinExistence type="predicted"/>
<keyword evidence="3" id="KW-1185">Reference proteome</keyword>
<dbReference type="InterPro" id="IPR008906">
    <property type="entry name" value="HATC_C_dom"/>
</dbReference>
<protein>
    <submittedName>
        <fullName evidence="2">Dimer Tnp hAT domain-containing protein</fullName>
    </submittedName>
</protein>
<reference evidence="3" key="1">
    <citation type="submission" date="2024-07" db="EMBL/GenBank/DDBJ databases">
        <title>Two chromosome-level genome assemblies of Korean endemic species Abeliophyllum distichum and Forsythia ovata (Oleaceae).</title>
        <authorList>
            <person name="Jang H."/>
        </authorList>
    </citation>
    <scope>NUCLEOTIDE SEQUENCE [LARGE SCALE GENOMIC DNA]</scope>
</reference>
<comment type="caution">
    <text evidence="2">The sequence shown here is derived from an EMBL/GenBank/DDBJ whole genome shotgun (WGS) entry which is preliminary data.</text>
</comment>
<dbReference type="PANTHER" id="PTHR23272:SF184">
    <property type="entry name" value="OS03G0311250 PROTEIN"/>
    <property type="match status" value="1"/>
</dbReference>
<dbReference type="SUPFAM" id="SSF53098">
    <property type="entry name" value="Ribonuclease H-like"/>
    <property type="match status" value="1"/>
</dbReference>
<dbReference type="Proteomes" id="UP001604336">
    <property type="component" value="Unassembled WGS sequence"/>
</dbReference>
<accession>A0ABD1PSA9</accession>
<dbReference type="EMBL" id="JBFOLK010000013">
    <property type="protein sequence ID" value="KAL2466802.1"/>
    <property type="molecule type" value="Genomic_DNA"/>
</dbReference>
<organism evidence="2 3">
    <name type="scientific">Abeliophyllum distichum</name>
    <dbReference type="NCBI Taxonomy" id="126358"/>
    <lineage>
        <taxon>Eukaryota</taxon>
        <taxon>Viridiplantae</taxon>
        <taxon>Streptophyta</taxon>
        <taxon>Embryophyta</taxon>
        <taxon>Tracheophyta</taxon>
        <taxon>Spermatophyta</taxon>
        <taxon>Magnoliopsida</taxon>
        <taxon>eudicotyledons</taxon>
        <taxon>Gunneridae</taxon>
        <taxon>Pentapetalae</taxon>
        <taxon>asterids</taxon>
        <taxon>lamiids</taxon>
        <taxon>Lamiales</taxon>
        <taxon>Oleaceae</taxon>
        <taxon>Forsythieae</taxon>
        <taxon>Abeliophyllum</taxon>
    </lineage>
</organism>
<sequence length="135" mass="14921">MKLLYALYNEYKEWHCGDVGIGGSSSNNGVTLIGSSDDDEDNMNAFNKVDMGYKKLKTSNVDLGGKDVIQKYLEDSTKDPANANFDILNWWKIKSSRFKILSEIARDVLAIPISSVTSESALARVDGFLIHLGVL</sequence>
<feature type="domain" description="HAT C-terminal dimerisation" evidence="1">
    <location>
        <begin position="70"/>
        <end position="121"/>
    </location>
</feature>
<evidence type="ECO:0000259" key="1">
    <source>
        <dbReference type="Pfam" id="PF05699"/>
    </source>
</evidence>
<dbReference type="PANTHER" id="PTHR23272">
    <property type="entry name" value="BED FINGER-RELATED"/>
    <property type="match status" value="1"/>
</dbReference>
<evidence type="ECO:0000313" key="3">
    <source>
        <dbReference type="Proteomes" id="UP001604336"/>
    </source>
</evidence>
<gene>
    <name evidence="2" type="ORF">Adt_42653</name>
</gene>
<dbReference type="Pfam" id="PF05699">
    <property type="entry name" value="Dimer_Tnp_hAT"/>
    <property type="match status" value="1"/>
</dbReference>